<accession>A0ABY3L9G0</accession>
<dbReference type="InterPro" id="IPR013783">
    <property type="entry name" value="Ig-like_fold"/>
</dbReference>
<evidence type="ECO:0000313" key="4">
    <source>
        <dbReference type="Proteomes" id="UP000426772"/>
    </source>
</evidence>
<dbReference type="InterPro" id="IPR036116">
    <property type="entry name" value="FN3_sf"/>
</dbReference>
<feature type="domain" description="Fibronectin type-III" evidence="2">
    <location>
        <begin position="1"/>
        <end position="62"/>
    </location>
</feature>
<evidence type="ECO:0000313" key="3">
    <source>
        <dbReference type="EMBL" id="TXL68999.1"/>
    </source>
</evidence>
<organism evidence="3 4">
    <name type="scientific">Pantoea vagans</name>
    <dbReference type="NCBI Taxonomy" id="470934"/>
    <lineage>
        <taxon>Bacteria</taxon>
        <taxon>Pseudomonadati</taxon>
        <taxon>Pseudomonadota</taxon>
        <taxon>Gammaproteobacteria</taxon>
        <taxon>Enterobacterales</taxon>
        <taxon>Erwiniaceae</taxon>
        <taxon>Pantoea</taxon>
    </lineage>
</organism>
<dbReference type="Gene3D" id="2.60.40.10">
    <property type="entry name" value="Immunoglobulins"/>
    <property type="match status" value="1"/>
</dbReference>
<feature type="region of interest" description="Disordered" evidence="1">
    <location>
        <begin position="51"/>
        <end position="73"/>
    </location>
</feature>
<protein>
    <submittedName>
        <fullName evidence="3">Fibronectin type III domain-containing protein</fullName>
    </submittedName>
</protein>
<evidence type="ECO:0000256" key="1">
    <source>
        <dbReference type="SAM" id="MobiDB-lite"/>
    </source>
</evidence>
<proteinExistence type="predicted"/>
<feature type="non-terminal residue" evidence="3">
    <location>
        <position position="73"/>
    </location>
</feature>
<dbReference type="InterPro" id="IPR003961">
    <property type="entry name" value="FN3_dom"/>
</dbReference>
<dbReference type="PROSITE" id="PS50853">
    <property type="entry name" value="FN3"/>
    <property type="match status" value="1"/>
</dbReference>
<comment type="caution">
    <text evidence="3">The sequence shown here is derived from an EMBL/GenBank/DDBJ whole genome shotgun (WGS) entry which is preliminary data.</text>
</comment>
<dbReference type="SUPFAM" id="SSF49265">
    <property type="entry name" value="Fibronectin type III"/>
    <property type="match status" value="1"/>
</dbReference>
<reference evidence="3 4" key="1">
    <citation type="submission" date="2018-10" db="EMBL/GenBank/DDBJ databases">
        <title>Draft genome sequence of Pantoea vagans isolated from corpses of the sugarcane aphid Melanaphis sacchari Zehntner.</title>
        <authorList>
            <person name="Toledo E."/>
            <person name="Pena G."/>
            <person name="Lozano L."/>
        </authorList>
    </citation>
    <scope>NUCLEOTIDE SEQUENCE [LARGE SCALE GENOMIC DNA]</scope>
    <source>
        <strain evidence="3 4">ET-90</strain>
    </source>
</reference>
<keyword evidence="4" id="KW-1185">Reference proteome</keyword>
<dbReference type="EMBL" id="RCNL01000269">
    <property type="protein sequence ID" value="TXL68999.1"/>
    <property type="molecule type" value="Genomic_DNA"/>
</dbReference>
<dbReference type="CDD" id="cd00063">
    <property type="entry name" value="FN3"/>
    <property type="match status" value="1"/>
</dbReference>
<sequence length="73" mass="8041">MDGRVVGSKEWFPCNHKPFKHTRFVIHGLIPGETYVFRVQAVNVFGLSEESQESSPISVEPALATPSAPYGIP</sequence>
<dbReference type="Pfam" id="PF00041">
    <property type="entry name" value="fn3"/>
    <property type="match status" value="1"/>
</dbReference>
<evidence type="ECO:0000259" key="2">
    <source>
        <dbReference type="PROSITE" id="PS50853"/>
    </source>
</evidence>
<name>A0ABY3L9G0_9GAMM</name>
<gene>
    <name evidence="3" type="ORF">D9O29_24230</name>
</gene>
<dbReference type="Proteomes" id="UP000426772">
    <property type="component" value="Unassembled WGS sequence"/>
</dbReference>